<dbReference type="Gene3D" id="3.90.1570.50">
    <property type="match status" value="1"/>
</dbReference>
<dbReference type="SMART" id="SM00487">
    <property type="entry name" value="DEXDc"/>
    <property type="match status" value="1"/>
</dbReference>
<gene>
    <name evidence="2" type="ORF">B2M26_12985</name>
</gene>
<evidence type="ECO:0000313" key="2">
    <source>
        <dbReference type="EMBL" id="OPG15221.1"/>
    </source>
</evidence>
<evidence type="ECO:0000259" key="1">
    <source>
        <dbReference type="PROSITE" id="PS51192"/>
    </source>
</evidence>
<keyword evidence="3" id="KW-1185">Reference proteome</keyword>
<accession>A0A1V4EQP3</accession>
<dbReference type="InterPro" id="IPR027417">
    <property type="entry name" value="P-loop_NTPase"/>
</dbReference>
<comment type="caution">
    <text evidence="2">The sequence shown here is derived from an EMBL/GenBank/DDBJ whole genome shotgun (WGS) entry which is preliminary data.</text>
</comment>
<dbReference type="PROSITE" id="PS51192">
    <property type="entry name" value="HELICASE_ATP_BIND_1"/>
    <property type="match status" value="1"/>
</dbReference>
<dbReference type="GO" id="GO:0009035">
    <property type="term" value="F:type I site-specific deoxyribonuclease activity"/>
    <property type="evidence" value="ECO:0007669"/>
    <property type="project" value="UniProtKB-EC"/>
</dbReference>
<feature type="domain" description="Helicase ATP-binding" evidence="1">
    <location>
        <begin position="296"/>
        <end position="501"/>
    </location>
</feature>
<keyword evidence="2" id="KW-0540">Nuclease</keyword>
<dbReference type="Gene3D" id="3.40.50.300">
    <property type="entry name" value="P-loop containing nucleotide triphosphate hydrolases"/>
    <property type="match status" value="2"/>
</dbReference>
<dbReference type="PANTHER" id="PTHR42927">
    <property type="entry name" value="HELICASE SUPERFAMILY 1 AND 2 DOMAIN-CONTAINING PROTEIN"/>
    <property type="match status" value="1"/>
</dbReference>
<dbReference type="Proteomes" id="UP000190229">
    <property type="component" value="Unassembled WGS sequence"/>
</dbReference>
<dbReference type="REBASE" id="199554">
    <property type="entry name" value="AfeH2ORF12970P"/>
</dbReference>
<sequence length="1001" mass="114075">MKGVDVIVTAIYTEKALEEAIERHLLDHCWTKGDPNTFDRERALFPATFLQFVEESQPQEYGKLIGFFGDKTSEELIKRLVQVLERDGMLKVIRKGFDIYGVPIKVAFFQPASGLNPDTIARYEQNMLTVTRQVHYSVKNEKSLDMVLALNGLPVATVELKNHYTGQTVEHAKKQYKQDRDPRELLFQFKKRSLVHFAVDPDEVWMTTQLAGADTFFLPFNKGLNNGAGNPPSDGFRTAYLWEDVWQKDSFMELLQKFLHLQVEEKVKNGQKTTSETMIFPRYHQRDAVLQILSDVLGKGPGHNYLIQHSAGSGKTNTIAWLAHRLSNLHGEDDKPIFDGVIVITDRVVLDRQLQDAIYDFDHVQGVVKQIDKNSKQLKSALENKEAKVIITTLQKFGVISKQVADLSHKNFAIIVDEAHSSQSGKAADAVKEVLSAGSLEEAEHIQREHDAKAKDMEDSIVEELSKRGPQKNLSYFAFTATPKSKTLEMFGRRPAPGEPPQPFHLYSMRQAIEENFILDVLRNYTTYKSYYKLAKAIEDDPTLEEKPAKKAIARFASLHPHNVSQKTEIMVEHFRNVTRHKISGRAKAMVVTSSRLHALRYKHAFDEYIKRKGYTDVETLVAFSGTVIDHEQPYTEAEINKFGEKELPEKFDSDEYQVLIVANKYQTGFDQPLLHTMYVDKKLAGIQAVQTLSRLNRTRRGKTDTFVLDFANTADEIREAFQPYYEATNLGDETDLNLIFDLKSRLESHQVIWKDDVEAFCEGFYAGKDPSVLHKYTDTAVERFKALPDEEQEVFRSTLSTFVRIYSFVTQIAPFQSVGMHKFYTYGRMLSRKLPLRGRIALDLDDEVAMQYYRLQETSNGNISLVRETPGVVDGITEAGTGANARKSAALSSIIEVLNKSFGTDFSEADRLFFDQVEADILRDQDIAKAARSNTMENFKYAFEDVFLTKVIDRVGMNDKLFAKLMDDSAFQDTVKSWIMSSVYQKLSNHESDSRYSIGE</sequence>
<dbReference type="PANTHER" id="PTHR42927:SF1">
    <property type="entry name" value="HELICASE SUPERFAMILY 1 AND 2 DOMAIN-CONTAINING PROTEIN"/>
    <property type="match status" value="1"/>
</dbReference>
<keyword evidence="2" id="KW-0378">Hydrolase</keyword>
<dbReference type="Pfam" id="PF22679">
    <property type="entry name" value="T1R_D3-like"/>
    <property type="match status" value="1"/>
</dbReference>
<dbReference type="InterPro" id="IPR055180">
    <property type="entry name" value="HsdR_RecA-like_helicase_dom_2"/>
</dbReference>
<evidence type="ECO:0000313" key="3">
    <source>
        <dbReference type="Proteomes" id="UP000190229"/>
    </source>
</evidence>
<dbReference type="AlphaFoldDB" id="A0A1V4EQP3"/>
<dbReference type="Pfam" id="PF18766">
    <property type="entry name" value="SWI2_SNF2"/>
    <property type="match status" value="1"/>
</dbReference>
<organism evidence="2 3">
    <name type="scientific">Ferroacidibacillus organovorans</name>
    <dbReference type="NCBI Taxonomy" id="1765683"/>
    <lineage>
        <taxon>Bacteria</taxon>
        <taxon>Bacillati</taxon>
        <taxon>Bacillota</taxon>
        <taxon>Bacilli</taxon>
        <taxon>Bacillales</taxon>
        <taxon>Alicyclobacillaceae</taxon>
        <taxon>Ferroacidibacillus</taxon>
    </lineage>
</organism>
<dbReference type="InterPro" id="IPR014001">
    <property type="entry name" value="Helicase_ATP-bd"/>
</dbReference>
<keyword evidence="2" id="KW-0255">Endonuclease</keyword>
<dbReference type="InterPro" id="IPR040980">
    <property type="entry name" value="SWI2_SNF2"/>
</dbReference>
<dbReference type="Pfam" id="PF04313">
    <property type="entry name" value="HSDR_N"/>
    <property type="match status" value="1"/>
</dbReference>
<proteinExistence type="predicted"/>
<dbReference type="InterPro" id="IPR007409">
    <property type="entry name" value="Restrct_endonuc_type1_HsdR_N"/>
</dbReference>
<dbReference type="GO" id="GO:0005524">
    <property type="term" value="F:ATP binding"/>
    <property type="evidence" value="ECO:0007669"/>
    <property type="project" value="UniProtKB-KW"/>
</dbReference>
<dbReference type="GO" id="GO:0003677">
    <property type="term" value="F:DNA binding"/>
    <property type="evidence" value="ECO:0007669"/>
    <property type="project" value="UniProtKB-KW"/>
</dbReference>
<dbReference type="EMBL" id="MWPS01000041">
    <property type="protein sequence ID" value="OPG15221.1"/>
    <property type="molecule type" value="Genomic_DNA"/>
</dbReference>
<dbReference type="SUPFAM" id="SSF52540">
    <property type="entry name" value="P-loop containing nucleoside triphosphate hydrolases"/>
    <property type="match status" value="2"/>
</dbReference>
<protein>
    <submittedName>
        <fullName evidence="2">Restriction endonuclease subunit R</fullName>
    </submittedName>
</protein>
<dbReference type="GO" id="GO:0009307">
    <property type="term" value="P:DNA restriction-modification system"/>
    <property type="evidence" value="ECO:0007669"/>
    <property type="project" value="UniProtKB-KW"/>
</dbReference>
<name>A0A1V4EQP3_9BACL</name>
<reference evidence="2 3" key="1">
    <citation type="submission" date="2017-02" db="EMBL/GenBank/DDBJ databases">
        <title>Draft genome of Acidibacillus ferrooxidans Huett2.</title>
        <authorList>
            <person name="Schopf S."/>
        </authorList>
    </citation>
    <scope>NUCLEOTIDE SEQUENCE [LARGE SCALE GENOMIC DNA]</scope>
    <source>
        <strain evidence="2 3">Huett2</strain>
    </source>
</reference>